<feature type="compositionally biased region" description="Polar residues" evidence="1">
    <location>
        <begin position="331"/>
        <end position="344"/>
    </location>
</feature>
<organism evidence="2 3">
    <name type="scientific">Sistotremastrum niveocremeum HHB9708</name>
    <dbReference type="NCBI Taxonomy" id="1314777"/>
    <lineage>
        <taxon>Eukaryota</taxon>
        <taxon>Fungi</taxon>
        <taxon>Dikarya</taxon>
        <taxon>Basidiomycota</taxon>
        <taxon>Agaricomycotina</taxon>
        <taxon>Agaricomycetes</taxon>
        <taxon>Sistotremastrales</taxon>
        <taxon>Sistotremastraceae</taxon>
        <taxon>Sertulicium</taxon>
        <taxon>Sertulicium niveocremeum</taxon>
    </lineage>
</organism>
<feature type="region of interest" description="Disordered" evidence="1">
    <location>
        <begin position="325"/>
        <end position="344"/>
    </location>
</feature>
<proteinExistence type="predicted"/>
<sequence length="344" mass="37716">MKCAILSEAENIDHIEHDISGPYAFQPLDSLNSSNPSSHFLQQAYSHLSASIIRLSFQVDFSRFKTEHSSTIALGITAASAHDSELQCSAEAWHNDAFDAPCPTFQGPPVIDDSTAFSTLFIQLPSRPFLEAVAGDRRTLNNIFIFLHLQCWDHAHVNSTSMVLACEFQHIHASNEVIVHQITDAALSRKPAVNNTILPLSESFDAHNSGLHRPKPNLSVAIPSFPDPIGGPKTPAWNVSTPLDQRIKTPLNPPPISRLPERKQLARYLGTPTDPMSPADMRHSPTHFGNLPINHITLDAMAAGTPKYLRELESLPLASPLGASLSFPGFQRSSTPGDYFPRTN</sequence>
<evidence type="ECO:0000256" key="1">
    <source>
        <dbReference type="SAM" id="MobiDB-lite"/>
    </source>
</evidence>
<evidence type="ECO:0000313" key="2">
    <source>
        <dbReference type="EMBL" id="KZS98979.1"/>
    </source>
</evidence>
<name>A0A165AGY8_9AGAM</name>
<accession>A0A165AGY8</accession>
<protein>
    <submittedName>
        <fullName evidence="2">Uncharacterized protein</fullName>
    </submittedName>
</protein>
<dbReference type="EMBL" id="KV419394">
    <property type="protein sequence ID" value="KZS98979.1"/>
    <property type="molecule type" value="Genomic_DNA"/>
</dbReference>
<reference evidence="2 3" key="1">
    <citation type="journal article" date="2016" name="Mol. Biol. Evol.">
        <title>Comparative Genomics of Early-Diverging Mushroom-Forming Fungi Provides Insights into the Origins of Lignocellulose Decay Capabilities.</title>
        <authorList>
            <person name="Nagy L.G."/>
            <person name="Riley R."/>
            <person name="Tritt A."/>
            <person name="Adam C."/>
            <person name="Daum C."/>
            <person name="Floudas D."/>
            <person name="Sun H."/>
            <person name="Yadav J.S."/>
            <person name="Pangilinan J."/>
            <person name="Larsson K.H."/>
            <person name="Matsuura K."/>
            <person name="Barry K."/>
            <person name="Labutti K."/>
            <person name="Kuo R."/>
            <person name="Ohm R.A."/>
            <person name="Bhattacharya S.S."/>
            <person name="Shirouzu T."/>
            <person name="Yoshinaga Y."/>
            <person name="Martin F.M."/>
            <person name="Grigoriev I.V."/>
            <person name="Hibbett D.S."/>
        </authorList>
    </citation>
    <scope>NUCLEOTIDE SEQUENCE [LARGE SCALE GENOMIC DNA]</scope>
    <source>
        <strain evidence="2 3">HHB9708</strain>
    </source>
</reference>
<keyword evidence="3" id="KW-1185">Reference proteome</keyword>
<gene>
    <name evidence="2" type="ORF">SISNIDRAFT_447812</name>
</gene>
<dbReference type="Proteomes" id="UP000076722">
    <property type="component" value="Unassembled WGS sequence"/>
</dbReference>
<evidence type="ECO:0000313" key="3">
    <source>
        <dbReference type="Proteomes" id="UP000076722"/>
    </source>
</evidence>
<dbReference type="AlphaFoldDB" id="A0A165AGY8"/>